<dbReference type="OrthoDB" id="9179699at2"/>
<evidence type="ECO:0000313" key="2">
    <source>
        <dbReference type="EMBL" id="OOV08993.1"/>
    </source>
</evidence>
<organism evidence="2 3">
    <name type="scientific">Rhodoferax fermentans</name>
    <dbReference type="NCBI Taxonomy" id="28066"/>
    <lineage>
        <taxon>Bacteria</taxon>
        <taxon>Pseudomonadati</taxon>
        <taxon>Pseudomonadota</taxon>
        <taxon>Betaproteobacteria</taxon>
        <taxon>Burkholderiales</taxon>
        <taxon>Comamonadaceae</taxon>
        <taxon>Rhodoferax</taxon>
    </lineage>
</organism>
<dbReference type="Proteomes" id="UP000190750">
    <property type="component" value="Unassembled WGS sequence"/>
</dbReference>
<evidence type="ECO:0000313" key="3">
    <source>
        <dbReference type="Proteomes" id="UP000190750"/>
    </source>
</evidence>
<gene>
    <name evidence="2" type="ORF">RF819_08240</name>
</gene>
<feature type="compositionally biased region" description="Basic and acidic residues" evidence="1">
    <location>
        <begin position="133"/>
        <end position="180"/>
    </location>
</feature>
<comment type="caution">
    <text evidence="2">The sequence shown here is derived from an EMBL/GenBank/DDBJ whole genome shotgun (WGS) entry which is preliminary data.</text>
</comment>
<dbReference type="STRING" id="28066.RF819_08240"/>
<reference evidence="2 3" key="1">
    <citation type="submission" date="2017-01" db="EMBL/GenBank/DDBJ databases">
        <title>Genome sequencing of Rhodoferax fermentans JCM 7819.</title>
        <authorList>
            <person name="Kim Y.J."/>
            <person name="Farh M.E.-A."/>
            <person name="Yang D.-C."/>
        </authorList>
    </citation>
    <scope>NUCLEOTIDE SEQUENCE [LARGE SCALE GENOMIC DNA]</scope>
    <source>
        <strain evidence="2 3">JCM 7819</strain>
    </source>
</reference>
<keyword evidence="3" id="KW-1185">Reference proteome</keyword>
<accession>A0A1T1AYB9</accession>
<name>A0A1T1AYB9_RHOFE</name>
<evidence type="ECO:0000256" key="1">
    <source>
        <dbReference type="SAM" id="MobiDB-lite"/>
    </source>
</evidence>
<feature type="region of interest" description="Disordered" evidence="1">
    <location>
        <begin position="130"/>
        <end position="194"/>
    </location>
</feature>
<sequence>MSMSAFFRALHNAYQAEIDDLTSDSEGKDVLRQRLQEKRSQLTFLSQMMETAPEMVAVVFHGGFQFKLPAVMEHVLTLESDEFPDWDSLADAVQMAPWASKLADVLLKQPMGDWFMTVAATLEYLYQRPSPHQQDHANDEEPAEHTDHGSRSQARHLDHGHDFDADDDHAHRTDQDHDEASADWLEGQGFDRKE</sequence>
<proteinExistence type="predicted"/>
<dbReference type="AlphaFoldDB" id="A0A1T1AYB9"/>
<dbReference type="RefSeq" id="WP_078366845.1">
    <property type="nucleotide sequence ID" value="NZ_MTJN01000002.1"/>
</dbReference>
<dbReference type="EMBL" id="MTJN01000002">
    <property type="protein sequence ID" value="OOV08993.1"/>
    <property type="molecule type" value="Genomic_DNA"/>
</dbReference>
<protein>
    <submittedName>
        <fullName evidence="2">Uncharacterized protein</fullName>
    </submittedName>
</protein>